<dbReference type="Proteomes" id="UP000053660">
    <property type="component" value="Unassembled WGS sequence"/>
</dbReference>
<organism evidence="2 3">
    <name type="scientific">Oesophagostomum dentatum</name>
    <name type="common">Nodular worm</name>
    <dbReference type="NCBI Taxonomy" id="61180"/>
    <lineage>
        <taxon>Eukaryota</taxon>
        <taxon>Metazoa</taxon>
        <taxon>Ecdysozoa</taxon>
        <taxon>Nematoda</taxon>
        <taxon>Chromadorea</taxon>
        <taxon>Rhabditida</taxon>
        <taxon>Rhabditina</taxon>
        <taxon>Rhabditomorpha</taxon>
        <taxon>Strongyloidea</taxon>
        <taxon>Strongylidae</taxon>
        <taxon>Oesophagostomum</taxon>
    </lineage>
</organism>
<evidence type="ECO:0000313" key="3">
    <source>
        <dbReference type="Proteomes" id="UP000053660"/>
    </source>
</evidence>
<evidence type="ECO:0000313" key="2">
    <source>
        <dbReference type="EMBL" id="KHJ87479.1"/>
    </source>
</evidence>
<proteinExistence type="predicted"/>
<dbReference type="EMBL" id="KN557679">
    <property type="protein sequence ID" value="KHJ87479.1"/>
    <property type="molecule type" value="Genomic_DNA"/>
</dbReference>
<dbReference type="AlphaFoldDB" id="A0A0B1SR98"/>
<sequence length="239" mass="27091">MSAEDSEGEGEEEEEDQKMDAAPNNEEIDPAQLLQDCKNDIEAARAKFESATQEESARLILRLADVIAKSFKKPEVIDDVFDEALDAAEDVLVRVKEVHRRPIPATTQLVNNIVAQAGFVKCEEKWDIPVDHDALGMLLHNLVSRSVFQNQRETIRQYLSWAFGQLSPLSAVLPHPYDMKDYFRAKTKSNSYKRTALTIESYDVPIAYFNWFAVFSNHISLLYLSPVAIFTSIFRFSAG</sequence>
<keyword evidence="3" id="KW-1185">Reference proteome</keyword>
<feature type="compositionally biased region" description="Acidic residues" evidence="1">
    <location>
        <begin position="1"/>
        <end position="17"/>
    </location>
</feature>
<name>A0A0B1SR98_OESDE</name>
<gene>
    <name evidence="2" type="ORF">OESDEN_12749</name>
</gene>
<protein>
    <submittedName>
        <fullName evidence="2">Uncharacterized protein</fullName>
    </submittedName>
</protein>
<accession>A0A0B1SR98</accession>
<feature type="region of interest" description="Disordered" evidence="1">
    <location>
        <begin position="1"/>
        <end position="31"/>
    </location>
</feature>
<evidence type="ECO:0000256" key="1">
    <source>
        <dbReference type="SAM" id="MobiDB-lite"/>
    </source>
</evidence>
<reference evidence="2 3" key="1">
    <citation type="submission" date="2014-03" db="EMBL/GenBank/DDBJ databases">
        <title>Draft genome of the hookworm Oesophagostomum dentatum.</title>
        <authorList>
            <person name="Mitreva M."/>
        </authorList>
    </citation>
    <scope>NUCLEOTIDE SEQUENCE [LARGE SCALE GENOMIC DNA]</scope>
    <source>
        <strain evidence="2 3">OD-Hann</strain>
    </source>
</reference>
<dbReference type="OrthoDB" id="5852182at2759"/>